<keyword evidence="2" id="KW-0732">Signal</keyword>
<dbReference type="AlphaFoldDB" id="A0A8C0XXC2"/>
<dbReference type="PANTHER" id="PTHR31626:SF3">
    <property type="entry name" value="PROTEIN FAM171A2"/>
    <property type="match status" value="1"/>
</dbReference>
<feature type="transmembrane region" description="Helical" evidence="1">
    <location>
        <begin position="203"/>
        <end position="226"/>
    </location>
</feature>
<dbReference type="InterPro" id="IPR048530">
    <property type="entry name" value="FAM171_N"/>
</dbReference>
<dbReference type="InterPro" id="IPR018890">
    <property type="entry name" value="FAM171"/>
</dbReference>
<reference evidence="4" key="1">
    <citation type="submission" date="2023-09" db="UniProtKB">
        <authorList>
            <consortium name="Ensembl"/>
        </authorList>
    </citation>
    <scope>IDENTIFICATION</scope>
</reference>
<evidence type="ECO:0000313" key="4">
    <source>
        <dbReference type="Ensembl" id="ENSCCNP00000033063.1"/>
    </source>
</evidence>
<feature type="domain" description="FAM171 N-terminal" evidence="3">
    <location>
        <begin position="41"/>
        <end position="147"/>
    </location>
</feature>
<keyword evidence="1" id="KW-0472">Membrane</keyword>
<evidence type="ECO:0000259" key="3">
    <source>
        <dbReference type="Pfam" id="PF10577"/>
    </source>
</evidence>
<dbReference type="Pfam" id="PF10577">
    <property type="entry name" value="FAM171A1-2-B_N"/>
    <property type="match status" value="1"/>
</dbReference>
<evidence type="ECO:0000256" key="1">
    <source>
        <dbReference type="SAM" id="Phobius"/>
    </source>
</evidence>
<gene>
    <name evidence="4" type="primary">Fam171a2</name>
</gene>
<proteinExistence type="predicted"/>
<feature type="transmembrane region" description="Helical" evidence="1">
    <location>
        <begin position="173"/>
        <end position="191"/>
    </location>
</feature>
<organism evidence="4">
    <name type="scientific">Castor canadensis</name>
    <name type="common">American beaver</name>
    <dbReference type="NCBI Taxonomy" id="51338"/>
    <lineage>
        <taxon>Eukaryota</taxon>
        <taxon>Metazoa</taxon>
        <taxon>Chordata</taxon>
        <taxon>Craniata</taxon>
        <taxon>Vertebrata</taxon>
        <taxon>Euteleostomi</taxon>
        <taxon>Mammalia</taxon>
        <taxon>Eutheria</taxon>
        <taxon>Euarchontoglires</taxon>
        <taxon>Glires</taxon>
        <taxon>Rodentia</taxon>
        <taxon>Castorimorpha</taxon>
        <taxon>Castoridae</taxon>
        <taxon>Castor</taxon>
    </lineage>
</organism>
<dbReference type="Ensembl" id="ENSCCNT00000041485.1">
    <property type="protein sequence ID" value="ENSCCNP00000033063.1"/>
    <property type="gene ID" value="ENSCCNG00000031325.1"/>
</dbReference>
<feature type="chain" id="PRO_5034831421" description="FAM171 N-terminal domain-containing protein" evidence="2">
    <location>
        <begin position="30"/>
        <end position="228"/>
    </location>
</feature>
<feature type="signal peptide" evidence="2">
    <location>
        <begin position="1"/>
        <end position="29"/>
    </location>
</feature>
<accession>A0A8C0XXC2</accession>
<dbReference type="PANTHER" id="PTHR31626">
    <property type="entry name" value="SUSHI DOMAIN-CONTAINING PROTEIN"/>
    <property type="match status" value="1"/>
</dbReference>
<sequence length="228" mass="24525">MPPPNGPSVLARLLPLLGLLLGGASRAPGKSPPEPPSPQEILIKVQVYVSGELVPLARASVDVFGNRTLLAAGTTDSEGVATLPLSYRLGTWVLVTAARPGFLTNSVPWRVDKLPLYASVSLYLLPERPATLILYEDLVHILLGSPGLWVRNGTGVIRKEGRQLYWTFVSPQLGYWVAAMASPTAGLVTITSGIQDIGTYHTIFLLTILAALALLVLILLCLLTYYCR</sequence>
<evidence type="ECO:0000256" key="2">
    <source>
        <dbReference type="SAM" id="SignalP"/>
    </source>
</evidence>
<keyword evidence="1" id="KW-1133">Transmembrane helix</keyword>
<keyword evidence="1" id="KW-0812">Transmembrane</keyword>
<name>A0A8C0XXC2_CASCN</name>
<protein>
    <recommendedName>
        <fullName evidence="3">FAM171 N-terminal domain-containing protein</fullName>
    </recommendedName>
</protein>